<dbReference type="GO" id="GO:0005886">
    <property type="term" value="C:plasma membrane"/>
    <property type="evidence" value="ECO:0007669"/>
    <property type="project" value="UniProtKB-SubCell"/>
</dbReference>
<proteinExistence type="inferred from homology"/>
<feature type="transmembrane region" description="Helical" evidence="8">
    <location>
        <begin position="41"/>
        <end position="60"/>
    </location>
</feature>
<name>A0A1H4BVV0_9RHOB</name>
<dbReference type="PANTHER" id="PTHR34979:SF1">
    <property type="entry name" value="INNER MEMBRANE PROTEIN YGAZ"/>
    <property type="match status" value="1"/>
</dbReference>
<feature type="transmembrane region" description="Helical" evidence="8">
    <location>
        <begin position="162"/>
        <end position="181"/>
    </location>
</feature>
<dbReference type="PANTHER" id="PTHR34979">
    <property type="entry name" value="INNER MEMBRANE PROTEIN YGAZ"/>
    <property type="match status" value="1"/>
</dbReference>
<keyword evidence="7 8" id="KW-0472">Membrane</keyword>
<dbReference type="RefSeq" id="WP_093253523.1">
    <property type="nucleotide sequence ID" value="NZ_FNQM01000006.1"/>
</dbReference>
<evidence type="ECO:0000256" key="6">
    <source>
        <dbReference type="ARBA" id="ARBA00022989"/>
    </source>
</evidence>
<keyword evidence="3" id="KW-0813">Transport</keyword>
<gene>
    <name evidence="9" type="ORF">SAMN05444370_10669</name>
</gene>
<keyword evidence="6 8" id="KW-1133">Transmembrane helix</keyword>
<keyword evidence="4" id="KW-1003">Cell membrane</keyword>
<sequence length="229" mass="23623">MFLKAFWRGALAGAPAQLATFPFGLIFGALSVQAGLDVGQTMAMTVVVIAGASQLAALQLMADGAPAWLAVATGAVVNLRMAMYSAHIAQKWPGAPLATRALAAYTLHDQSYAFSIRRYAEAPDEGLTDRFGFYFGVALVCIVAWLAGCLTGALFGARLPEAWALEFAVPITFIAVFAPMLRTAPQAISAMASAGGALAFAFLPLGLGLMAAAALGIAAGLLAERALAR</sequence>
<protein>
    <submittedName>
        <fullName evidence="9">4-azaleucine resistance probable transporter AzlC</fullName>
    </submittedName>
</protein>
<comment type="similarity">
    <text evidence="2">Belongs to the AzlC family.</text>
</comment>
<dbReference type="OrthoDB" id="3579489at2"/>
<keyword evidence="5 8" id="KW-0812">Transmembrane</keyword>
<evidence type="ECO:0000313" key="9">
    <source>
        <dbReference type="EMBL" id="SEA52261.1"/>
    </source>
</evidence>
<evidence type="ECO:0000256" key="5">
    <source>
        <dbReference type="ARBA" id="ARBA00022692"/>
    </source>
</evidence>
<evidence type="ECO:0000256" key="4">
    <source>
        <dbReference type="ARBA" id="ARBA00022475"/>
    </source>
</evidence>
<dbReference type="Proteomes" id="UP000198703">
    <property type="component" value="Unassembled WGS sequence"/>
</dbReference>
<evidence type="ECO:0000256" key="3">
    <source>
        <dbReference type="ARBA" id="ARBA00022448"/>
    </source>
</evidence>
<evidence type="ECO:0000313" key="10">
    <source>
        <dbReference type="Proteomes" id="UP000198703"/>
    </source>
</evidence>
<dbReference type="STRING" id="89524.SAMN05444370_10669"/>
<reference evidence="9 10" key="1">
    <citation type="submission" date="2016-10" db="EMBL/GenBank/DDBJ databases">
        <authorList>
            <person name="de Groot N.N."/>
        </authorList>
    </citation>
    <scope>NUCLEOTIDE SEQUENCE [LARGE SCALE GENOMIC DNA]</scope>
    <source>
        <strain evidence="9 10">DSM 15345</strain>
    </source>
</reference>
<keyword evidence="10" id="KW-1185">Reference proteome</keyword>
<feature type="transmembrane region" description="Helical" evidence="8">
    <location>
        <begin position="67"/>
        <end position="86"/>
    </location>
</feature>
<evidence type="ECO:0000256" key="7">
    <source>
        <dbReference type="ARBA" id="ARBA00023136"/>
    </source>
</evidence>
<evidence type="ECO:0000256" key="8">
    <source>
        <dbReference type="SAM" id="Phobius"/>
    </source>
</evidence>
<dbReference type="Pfam" id="PF03591">
    <property type="entry name" value="AzlC"/>
    <property type="match status" value="1"/>
</dbReference>
<evidence type="ECO:0000256" key="2">
    <source>
        <dbReference type="ARBA" id="ARBA00010735"/>
    </source>
</evidence>
<dbReference type="GO" id="GO:1903785">
    <property type="term" value="P:L-valine transmembrane transport"/>
    <property type="evidence" value="ECO:0007669"/>
    <property type="project" value="TreeGrafter"/>
</dbReference>
<comment type="subcellular location">
    <subcellularLocation>
        <location evidence="1">Cell membrane</location>
        <topology evidence="1">Multi-pass membrane protein</topology>
    </subcellularLocation>
</comment>
<accession>A0A1H4BVV0</accession>
<dbReference type="EMBL" id="FNQM01000006">
    <property type="protein sequence ID" value="SEA52261.1"/>
    <property type="molecule type" value="Genomic_DNA"/>
</dbReference>
<evidence type="ECO:0000256" key="1">
    <source>
        <dbReference type="ARBA" id="ARBA00004651"/>
    </source>
</evidence>
<feature type="transmembrane region" description="Helical" evidence="8">
    <location>
        <begin position="133"/>
        <end position="155"/>
    </location>
</feature>
<organism evidence="9 10">
    <name type="scientific">Rubrimonas cliftonensis</name>
    <dbReference type="NCBI Taxonomy" id="89524"/>
    <lineage>
        <taxon>Bacteria</taxon>
        <taxon>Pseudomonadati</taxon>
        <taxon>Pseudomonadota</taxon>
        <taxon>Alphaproteobacteria</taxon>
        <taxon>Rhodobacterales</taxon>
        <taxon>Paracoccaceae</taxon>
        <taxon>Rubrimonas</taxon>
    </lineage>
</organism>
<dbReference type="InterPro" id="IPR011606">
    <property type="entry name" value="Brnchd-chn_aa_trnsp_permease"/>
</dbReference>
<feature type="transmembrane region" description="Helical" evidence="8">
    <location>
        <begin position="201"/>
        <end position="223"/>
    </location>
</feature>
<dbReference type="AlphaFoldDB" id="A0A1H4BVV0"/>